<name>A0A7V8FT90_9BURK</name>
<sequence>MERLQAGNEAPTEDSIAFYRHALGVQVVRRTELAQGLYTMNDLAPPGEAPTSVEMIRQVRRNGCNLAYIVPDVEAACRKLQACGAVICKGRPQGSVARACSPVGLPAELIQSHAAPRRVHAC</sequence>
<dbReference type="Proteomes" id="UP000462435">
    <property type="component" value="Unassembled WGS sequence"/>
</dbReference>
<evidence type="ECO:0008006" key="3">
    <source>
        <dbReference type="Google" id="ProtNLM"/>
    </source>
</evidence>
<comment type="caution">
    <text evidence="1">The sequence shown here is derived from an EMBL/GenBank/DDBJ whole genome shotgun (WGS) entry which is preliminary data.</text>
</comment>
<dbReference type="EMBL" id="WNDX01000214">
    <property type="protein sequence ID" value="KAF1035776.1"/>
    <property type="molecule type" value="Genomic_DNA"/>
</dbReference>
<dbReference type="SUPFAM" id="SSF54593">
    <property type="entry name" value="Glyoxalase/Bleomycin resistance protein/Dihydroxybiphenyl dioxygenase"/>
    <property type="match status" value="1"/>
</dbReference>
<dbReference type="AlphaFoldDB" id="A0A7V8FT90"/>
<protein>
    <recommendedName>
        <fullName evidence="3">VOC domain-containing protein</fullName>
    </recommendedName>
</protein>
<gene>
    <name evidence="1" type="ORF">GAK35_04170</name>
</gene>
<evidence type="ECO:0000313" key="1">
    <source>
        <dbReference type="EMBL" id="KAF1035776.1"/>
    </source>
</evidence>
<organism evidence="1 2">
    <name type="scientific">Herbaspirillum frisingense</name>
    <dbReference type="NCBI Taxonomy" id="92645"/>
    <lineage>
        <taxon>Bacteria</taxon>
        <taxon>Pseudomonadati</taxon>
        <taxon>Pseudomonadota</taxon>
        <taxon>Betaproteobacteria</taxon>
        <taxon>Burkholderiales</taxon>
        <taxon>Oxalobacteraceae</taxon>
        <taxon>Herbaspirillum</taxon>
    </lineage>
</organism>
<accession>A0A7V8FT90</accession>
<proteinExistence type="predicted"/>
<dbReference type="InterPro" id="IPR029068">
    <property type="entry name" value="Glyas_Bleomycin-R_OHBP_Dase"/>
</dbReference>
<evidence type="ECO:0000313" key="2">
    <source>
        <dbReference type="Proteomes" id="UP000462435"/>
    </source>
</evidence>
<dbReference type="Gene3D" id="3.10.180.10">
    <property type="entry name" value="2,3-Dihydroxybiphenyl 1,2-Dioxygenase, domain 1"/>
    <property type="match status" value="1"/>
</dbReference>
<reference evidence="2" key="1">
    <citation type="journal article" date="2020" name="MBio">
        <title>Horizontal gene transfer to a defensive symbiont with a reduced genome amongst a multipartite beetle microbiome.</title>
        <authorList>
            <person name="Waterworth S.C."/>
            <person name="Florez L.V."/>
            <person name="Rees E.R."/>
            <person name="Hertweck C."/>
            <person name="Kaltenpoth M."/>
            <person name="Kwan J.C."/>
        </authorList>
    </citation>
    <scope>NUCLEOTIDE SEQUENCE [LARGE SCALE GENOMIC DNA]</scope>
</reference>